<dbReference type="OrthoDB" id="9812600at2"/>
<dbReference type="InterPro" id="IPR029063">
    <property type="entry name" value="SAM-dependent_MTases_sf"/>
</dbReference>
<keyword evidence="2" id="KW-0808">Transferase</keyword>
<dbReference type="GO" id="GO:0008168">
    <property type="term" value="F:methyltransferase activity"/>
    <property type="evidence" value="ECO:0007669"/>
    <property type="project" value="UniProtKB-KW"/>
</dbReference>
<dbReference type="EMBL" id="FRXN01000003">
    <property type="protein sequence ID" value="SHO63143.1"/>
    <property type="molecule type" value="Genomic_DNA"/>
</dbReference>
<protein>
    <submittedName>
        <fullName evidence="2">Methyltransferase, FkbM family</fullName>
    </submittedName>
</protein>
<evidence type="ECO:0000313" key="3">
    <source>
        <dbReference type="Proteomes" id="UP000184609"/>
    </source>
</evidence>
<dbReference type="GO" id="GO:0032259">
    <property type="term" value="P:methylation"/>
    <property type="evidence" value="ECO:0007669"/>
    <property type="project" value="UniProtKB-KW"/>
</dbReference>
<dbReference type="InterPro" id="IPR006342">
    <property type="entry name" value="FkbM_mtfrase"/>
</dbReference>
<feature type="domain" description="Methyltransferase FkbM" evidence="1">
    <location>
        <begin position="86"/>
        <end position="253"/>
    </location>
</feature>
<dbReference type="PANTHER" id="PTHR34203">
    <property type="entry name" value="METHYLTRANSFERASE, FKBM FAMILY PROTEIN"/>
    <property type="match status" value="1"/>
</dbReference>
<sequence>MEKLFSQLSRNLYIIPGGYFVSKFLRGLFSSDSQSPNWRKFSFRGISMKVDLSKHMGKAIYWRGAHDWSPIFTLESQLKKGDTFIDVGANQGEYTLWAARKAGTEGKVYSFEPMAGLFAQLEENIKLNPKYKTVFHPIQLGLSNEPGELELFTQPGQNEGTNTIFSSDQFNISLGKIQLDTLDNQVEKLRIDRIDVMKVDVEGAELQVLQGGEKSIAKFRPKLLLEINREACKSGGYKAEDILDLLKKYDYKFFQLGLRGKLTSIQKLPEFCNILALPG</sequence>
<keyword evidence="2" id="KW-0489">Methyltransferase</keyword>
<reference evidence="3" key="1">
    <citation type="submission" date="2016-12" db="EMBL/GenBank/DDBJ databases">
        <authorList>
            <person name="Varghese N."/>
            <person name="Submissions S."/>
        </authorList>
    </citation>
    <scope>NUCLEOTIDE SEQUENCE [LARGE SCALE GENOMIC DNA]</scope>
    <source>
        <strain evidence="3">DSM 25035</strain>
    </source>
</reference>
<dbReference type="STRING" id="1073327.SAMN04488108_2555"/>
<gene>
    <name evidence="2" type="ORF">SAMN04488108_2555</name>
</gene>
<proteinExistence type="predicted"/>
<organism evidence="2 3">
    <name type="scientific">Algoriphagus zhangzhouensis</name>
    <dbReference type="NCBI Taxonomy" id="1073327"/>
    <lineage>
        <taxon>Bacteria</taxon>
        <taxon>Pseudomonadati</taxon>
        <taxon>Bacteroidota</taxon>
        <taxon>Cytophagia</taxon>
        <taxon>Cytophagales</taxon>
        <taxon>Cyclobacteriaceae</taxon>
        <taxon>Algoriphagus</taxon>
    </lineage>
</organism>
<dbReference type="PANTHER" id="PTHR34203:SF15">
    <property type="entry name" value="SLL1173 PROTEIN"/>
    <property type="match status" value="1"/>
</dbReference>
<name>A0A1M7ZE42_9BACT</name>
<dbReference type="AlphaFoldDB" id="A0A1M7ZE42"/>
<dbReference type="SUPFAM" id="SSF53335">
    <property type="entry name" value="S-adenosyl-L-methionine-dependent methyltransferases"/>
    <property type="match status" value="1"/>
</dbReference>
<dbReference type="InterPro" id="IPR052514">
    <property type="entry name" value="SAM-dependent_MTase"/>
</dbReference>
<dbReference type="RefSeq" id="WP_073572177.1">
    <property type="nucleotide sequence ID" value="NZ_FRXN01000003.1"/>
</dbReference>
<dbReference type="Gene3D" id="3.40.50.150">
    <property type="entry name" value="Vaccinia Virus protein VP39"/>
    <property type="match status" value="1"/>
</dbReference>
<dbReference type="Proteomes" id="UP000184609">
    <property type="component" value="Unassembled WGS sequence"/>
</dbReference>
<evidence type="ECO:0000313" key="2">
    <source>
        <dbReference type="EMBL" id="SHO63143.1"/>
    </source>
</evidence>
<dbReference type="Pfam" id="PF05050">
    <property type="entry name" value="Methyltransf_21"/>
    <property type="match status" value="1"/>
</dbReference>
<evidence type="ECO:0000259" key="1">
    <source>
        <dbReference type="Pfam" id="PF05050"/>
    </source>
</evidence>
<dbReference type="NCBIfam" id="TIGR01444">
    <property type="entry name" value="fkbM_fam"/>
    <property type="match status" value="1"/>
</dbReference>
<accession>A0A1M7ZE42</accession>
<keyword evidence="3" id="KW-1185">Reference proteome</keyword>